<dbReference type="EMBL" id="JAXIOK010000021">
    <property type="protein sequence ID" value="KAK4745297.1"/>
    <property type="molecule type" value="Genomic_DNA"/>
</dbReference>
<keyword evidence="1" id="KW-1133">Transmembrane helix</keyword>
<dbReference type="Proteomes" id="UP001345219">
    <property type="component" value="Chromosome 10"/>
</dbReference>
<comment type="caution">
    <text evidence="2">The sequence shown here is derived from an EMBL/GenBank/DDBJ whole genome shotgun (WGS) entry which is preliminary data.</text>
</comment>
<keyword evidence="3" id="KW-1185">Reference proteome</keyword>
<evidence type="ECO:0000313" key="3">
    <source>
        <dbReference type="Proteomes" id="UP001345219"/>
    </source>
</evidence>
<protein>
    <submittedName>
        <fullName evidence="2">Uncharacterized protein</fullName>
    </submittedName>
</protein>
<name>A0AAN7JIW2_9MYRT</name>
<keyword evidence="1" id="KW-0472">Membrane</keyword>
<sequence length="141" mass="15520">MRDTRCVERVPLPLLVLSLKGKKGKHEKEFSLVICFVCTLIMLYLPSLHLCTSLLSRDIHTFLSASLLPAPNSRVTHPPPFLATPHPEAPAADDLRLLALLPGFLILPSSCIWPVQFFLALAGPGSVERLGGWTTPFLLQN</sequence>
<evidence type="ECO:0000313" key="2">
    <source>
        <dbReference type="EMBL" id="KAK4745297.1"/>
    </source>
</evidence>
<accession>A0AAN7JIW2</accession>
<evidence type="ECO:0000256" key="1">
    <source>
        <dbReference type="SAM" id="Phobius"/>
    </source>
</evidence>
<keyword evidence="1" id="KW-0812">Transmembrane</keyword>
<dbReference type="AlphaFoldDB" id="A0AAN7JIW2"/>
<reference evidence="2 3" key="1">
    <citation type="journal article" date="2023" name="Hortic Res">
        <title>Pangenome of water caltrop reveals structural variations and asymmetric subgenome divergence after allopolyploidization.</title>
        <authorList>
            <person name="Zhang X."/>
            <person name="Chen Y."/>
            <person name="Wang L."/>
            <person name="Yuan Y."/>
            <person name="Fang M."/>
            <person name="Shi L."/>
            <person name="Lu R."/>
            <person name="Comes H.P."/>
            <person name="Ma Y."/>
            <person name="Chen Y."/>
            <person name="Huang G."/>
            <person name="Zhou Y."/>
            <person name="Zheng Z."/>
            <person name="Qiu Y."/>
        </authorList>
    </citation>
    <scope>NUCLEOTIDE SEQUENCE [LARGE SCALE GENOMIC DNA]</scope>
    <source>
        <tissue evidence="2">Roots</tissue>
    </source>
</reference>
<gene>
    <name evidence="2" type="ORF">SAY87_011609</name>
</gene>
<feature type="transmembrane region" description="Helical" evidence="1">
    <location>
        <begin position="30"/>
        <end position="48"/>
    </location>
</feature>
<organism evidence="2 3">
    <name type="scientific">Trapa incisa</name>
    <dbReference type="NCBI Taxonomy" id="236973"/>
    <lineage>
        <taxon>Eukaryota</taxon>
        <taxon>Viridiplantae</taxon>
        <taxon>Streptophyta</taxon>
        <taxon>Embryophyta</taxon>
        <taxon>Tracheophyta</taxon>
        <taxon>Spermatophyta</taxon>
        <taxon>Magnoliopsida</taxon>
        <taxon>eudicotyledons</taxon>
        <taxon>Gunneridae</taxon>
        <taxon>Pentapetalae</taxon>
        <taxon>rosids</taxon>
        <taxon>malvids</taxon>
        <taxon>Myrtales</taxon>
        <taxon>Lythraceae</taxon>
        <taxon>Trapa</taxon>
    </lineage>
</organism>
<proteinExistence type="predicted"/>